<reference evidence="1 2" key="2">
    <citation type="journal article" date="2022" name="Mol. Ecol. Resour.">
        <title>The genomes of chicory, endive, great burdock and yacon provide insights into Asteraceae paleo-polyploidization history and plant inulin production.</title>
        <authorList>
            <person name="Fan W."/>
            <person name="Wang S."/>
            <person name="Wang H."/>
            <person name="Wang A."/>
            <person name="Jiang F."/>
            <person name="Liu H."/>
            <person name="Zhao H."/>
            <person name="Xu D."/>
            <person name="Zhang Y."/>
        </authorList>
    </citation>
    <scope>NUCLEOTIDE SEQUENCE [LARGE SCALE GENOMIC DNA]</scope>
    <source>
        <strain evidence="2">cv. Yunnan</strain>
        <tissue evidence="1">Leaves</tissue>
    </source>
</reference>
<reference evidence="2" key="1">
    <citation type="journal article" date="2022" name="Mol. Ecol. Resour.">
        <title>The genomes of chicory, endive, great burdock and yacon provide insights into Asteraceae palaeo-polyploidization history and plant inulin production.</title>
        <authorList>
            <person name="Fan W."/>
            <person name="Wang S."/>
            <person name="Wang H."/>
            <person name="Wang A."/>
            <person name="Jiang F."/>
            <person name="Liu H."/>
            <person name="Zhao H."/>
            <person name="Xu D."/>
            <person name="Zhang Y."/>
        </authorList>
    </citation>
    <scope>NUCLEOTIDE SEQUENCE [LARGE SCALE GENOMIC DNA]</scope>
    <source>
        <strain evidence="2">cv. Yunnan</strain>
    </source>
</reference>
<organism evidence="1 2">
    <name type="scientific">Smallanthus sonchifolius</name>
    <dbReference type="NCBI Taxonomy" id="185202"/>
    <lineage>
        <taxon>Eukaryota</taxon>
        <taxon>Viridiplantae</taxon>
        <taxon>Streptophyta</taxon>
        <taxon>Embryophyta</taxon>
        <taxon>Tracheophyta</taxon>
        <taxon>Spermatophyta</taxon>
        <taxon>Magnoliopsida</taxon>
        <taxon>eudicotyledons</taxon>
        <taxon>Gunneridae</taxon>
        <taxon>Pentapetalae</taxon>
        <taxon>asterids</taxon>
        <taxon>campanulids</taxon>
        <taxon>Asterales</taxon>
        <taxon>Asteraceae</taxon>
        <taxon>Asteroideae</taxon>
        <taxon>Heliantheae alliance</taxon>
        <taxon>Millerieae</taxon>
        <taxon>Smallanthus</taxon>
    </lineage>
</organism>
<sequence length="137" mass="15004">MAEGRKKRLKVMVAVDESDVSLYALKWTLENLFKNPAASAGEEIPVMEPDPEQGMVTVVHVHIERKLLVAFISCPTSISGNRARTARSLSSSSNGKRDLEATSLICQATDATAAKSADGVQRYRVIQSVLRAFDNRK</sequence>
<protein>
    <submittedName>
        <fullName evidence="1">Uncharacterized protein</fullName>
    </submittedName>
</protein>
<dbReference type="EMBL" id="CM042033">
    <property type="protein sequence ID" value="KAI3774635.1"/>
    <property type="molecule type" value="Genomic_DNA"/>
</dbReference>
<accession>A0ACB9FV15</accession>
<name>A0ACB9FV15_9ASTR</name>
<keyword evidence="2" id="KW-1185">Reference proteome</keyword>
<evidence type="ECO:0000313" key="2">
    <source>
        <dbReference type="Proteomes" id="UP001056120"/>
    </source>
</evidence>
<gene>
    <name evidence="1" type="ORF">L1987_49194</name>
</gene>
<evidence type="ECO:0000313" key="1">
    <source>
        <dbReference type="EMBL" id="KAI3774635.1"/>
    </source>
</evidence>
<proteinExistence type="predicted"/>
<comment type="caution">
    <text evidence="1">The sequence shown here is derived from an EMBL/GenBank/DDBJ whole genome shotgun (WGS) entry which is preliminary data.</text>
</comment>
<dbReference type="Proteomes" id="UP001056120">
    <property type="component" value="Linkage Group LG16"/>
</dbReference>